<reference evidence="3 4" key="1">
    <citation type="submission" date="2020-08" db="EMBL/GenBank/DDBJ databases">
        <title>Genomic Encyclopedia of Type Strains, Phase IV (KMG-IV): sequencing the most valuable type-strain genomes for metagenomic binning, comparative biology and taxonomic classification.</title>
        <authorList>
            <person name="Goeker M."/>
        </authorList>
    </citation>
    <scope>NUCLEOTIDE SEQUENCE [LARGE SCALE GENOMIC DNA]</scope>
    <source>
        <strain evidence="3 4">DSM 15743</strain>
    </source>
</reference>
<feature type="domain" description="DUF4142" evidence="2">
    <location>
        <begin position="29"/>
        <end position="161"/>
    </location>
</feature>
<evidence type="ECO:0000256" key="1">
    <source>
        <dbReference type="SAM" id="SignalP"/>
    </source>
</evidence>
<keyword evidence="4" id="KW-1185">Reference proteome</keyword>
<protein>
    <submittedName>
        <fullName evidence="3">Putative membrane protein</fullName>
    </submittedName>
</protein>
<dbReference type="PANTHER" id="PTHR38593">
    <property type="entry name" value="BLR2558 PROTEIN"/>
    <property type="match status" value="1"/>
</dbReference>
<proteinExistence type="predicted"/>
<dbReference type="InterPro" id="IPR025419">
    <property type="entry name" value="DUF4142"/>
</dbReference>
<feature type="chain" id="PRO_5031189354" evidence="1">
    <location>
        <begin position="24"/>
        <end position="167"/>
    </location>
</feature>
<dbReference type="PROSITE" id="PS51257">
    <property type="entry name" value="PROKAR_LIPOPROTEIN"/>
    <property type="match status" value="1"/>
</dbReference>
<name>A0A7W6ICE2_9HYPH</name>
<sequence>MLKTTIASLAVAMALSCPSYALAQGRPSQDFIKKAIEGNLAEVAVGQLAQQKGNSEGVKNFGRQLETDHSAANQKAMSVATSMGVTPPTGPNKHQREVYQKLSKLSGAAFDRAFIKEAMTDHKKDVAEYEKEAKRQNDPVAGYAGETLPALQNHLKMAESLSAAKTQ</sequence>
<comment type="caution">
    <text evidence="3">The sequence shown here is derived from an EMBL/GenBank/DDBJ whole genome shotgun (WGS) entry which is preliminary data.</text>
</comment>
<dbReference type="AlphaFoldDB" id="A0A7W6ICE2"/>
<dbReference type="PANTHER" id="PTHR38593:SF1">
    <property type="entry name" value="BLR2558 PROTEIN"/>
    <property type="match status" value="1"/>
</dbReference>
<dbReference type="InterPro" id="IPR012347">
    <property type="entry name" value="Ferritin-like"/>
</dbReference>
<dbReference type="RefSeq" id="WP_051434924.1">
    <property type="nucleotide sequence ID" value="NZ_JACIDC010000001.1"/>
</dbReference>
<organism evidence="3 4">
    <name type="scientific">Microvirga flocculans</name>
    <dbReference type="NCBI Taxonomy" id="217168"/>
    <lineage>
        <taxon>Bacteria</taxon>
        <taxon>Pseudomonadati</taxon>
        <taxon>Pseudomonadota</taxon>
        <taxon>Alphaproteobacteria</taxon>
        <taxon>Hyphomicrobiales</taxon>
        <taxon>Methylobacteriaceae</taxon>
        <taxon>Microvirga</taxon>
    </lineage>
</organism>
<dbReference type="EMBL" id="JACIDC010000001">
    <property type="protein sequence ID" value="MBB4038886.1"/>
    <property type="molecule type" value="Genomic_DNA"/>
</dbReference>
<accession>A0A7W6ICE2</accession>
<keyword evidence="1" id="KW-0732">Signal</keyword>
<feature type="signal peptide" evidence="1">
    <location>
        <begin position="1"/>
        <end position="23"/>
    </location>
</feature>
<evidence type="ECO:0000259" key="2">
    <source>
        <dbReference type="Pfam" id="PF13628"/>
    </source>
</evidence>
<dbReference type="Proteomes" id="UP000519439">
    <property type="component" value="Unassembled WGS sequence"/>
</dbReference>
<evidence type="ECO:0000313" key="4">
    <source>
        <dbReference type="Proteomes" id="UP000519439"/>
    </source>
</evidence>
<evidence type="ECO:0000313" key="3">
    <source>
        <dbReference type="EMBL" id="MBB4038886.1"/>
    </source>
</evidence>
<dbReference type="Gene3D" id="1.20.1260.10">
    <property type="match status" value="1"/>
</dbReference>
<dbReference type="Pfam" id="PF13628">
    <property type="entry name" value="DUF4142"/>
    <property type="match status" value="1"/>
</dbReference>
<gene>
    <name evidence="3" type="ORF">GGR34_000515</name>
</gene>